<dbReference type="InterPro" id="IPR036291">
    <property type="entry name" value="NAD(P)-bd_dom_sf"/>
</dbReference>
<dbReference type="Gene3D" id="3.30.360.10">
    <property type="entry name" value="Dihydrodipicolinate Reductase, domain 2"/>
    <property type="match status" value="1"/>
</dbReference>
<dbReference type="InterPro" id="IPR000683">
    <property type="entry name" value="Gfo/Idh/MocA-like_OxRdtase_N"/>
</dbReference>
<dbReference type="Gene3D" id="3.40.50.720">
    <property type="entry name" value="NAD(P)-binding Rossmann-like Domain"/>
    <property type="match status" value="1"/>
</dbReference>
<dbReference type="Pfam" id="PF01408">
    <property type="entry name" value="GFO_IDH_MocA"/>
    <property type="match status" value="1"/>
</dbReference>
<dbReference type="Proteomes" id="UP000635828">
    <property type="component" value="Unassembled WGS sequence"/>
</dbReference>
<sequence>MITVGLVGYGYWGPNVARNLNINSEYNLKVICDKRESRLSKAKELYAQSVEYSLDFDELINDKEIDMIALAVETSAHYELAKRVLLAGKHVYVEKPFTDNVKQAIELKQIANEKDCLIHVDHIMVYHPVIKKIKEIIDSGELGEIIYYDCSRINLGQLKNDVSSMWDLSVHDLSIIDYLSNGPIPKNIKSIGKKAYSEKPSVTFLSIEFENFIANVTSSWVSPIKERRIIIAGTKKMLVYDDVDVLNKLIVYDKGFDKIEDMEYSDYVIKTRSGEGIIPKLEQSDALYNSLEHFRKCICMGTRSDTDADAAIRVIKILEEADQRMEK</sequence>
<protein>
    <submittedName>
        <fullName evidence="3">Gfo/Idh/MocA family oxidoreductase</fullName>
    </submittedName>
</protein>
<proteinExistence type="predicted"/>
<dbReference type="InterPro" id="IPR055170">
    <property type="entry name" value="GFO_IDH_MocA-like_dom"/>
</dbReference>
<dbReference type="SUPFAM" id="SSF51735">
    <property type="entry name" value="NAD(P)-binding Rossmann-fold domains"/>
    <property type="match status" value="1"/>
</dbReference>
<comment type="caution">
    <text evidence="3">The sequence shown here is derived from an EMBL/GenBank/DDBJ whole genome shotgun (WGS) entry which is preliminary data.</text>
</comment>
<dbReference type="RefSeq" id="WP_024726585.1">
    <property type="nucleotide sequence ID" value="NZ_JACOOS010000002.1"/>
</dbReference>
<evidence type="ECO:0000259" key="1">
    <source>
        <dbReference type="Pfam" id="PF01408"/>
    </source>
</evidence>
<dbReference type="PANTHER" id="PTHR43377">
    <property type="entry name" value="BILIVERDIN REDUCTASE A"/>
    <property type="match status" value="1"/>
</dbReference>
<evidence type="ECO:0000259" key="2">
    <source>
        <dbReference type="Pfam" id="PF22725"/>
    </source>
</evidence>
<dbReference type="InterPro" id="IPR051450">
    <property type="entry name" value="Gfo/Idh/MocA_Oxidoreductases"/>
</dbReference>
<accession>A0ABR7FMS9</accession>
<dbReference type="EMBL" id="JACOOS010000002">
    <property type="protein sequence ID" value="MBC5676478.1"/>
    <property type="molecule type" value="Genomic_DNA"/>
</dbReference>
<dbReference type="SUPFAM" id="SSF55347">
    <property type="entry name" value="Glyceraldehyde-3-phosphate dehydrogenase-like, C-terminal domain"/>
    <property type="match status" value="1"/>
</dbReference>
<keyword evidence="4" id="KW-1185">Reference proteome</keyword>
<feature type="domain" description="Gfo/Idh/MocA-like oxidoreductase N-terminal" evidence="1">
    <location>
        <begin position="2"/>
        <end position="122"/>
    </location>
</feature>
<gene>
    <name evidence="3" type="ORF">H8S22_02265</name>
</gene>
<organism evidence="3 4">
    <name type="scientific">Anaerostipes hominis</name>
    <name type="common">ex Liu et al. 2021</name>
    <dbReference type="NCBI Taxonomy" id="2763018"/>
    <lineage>
        <taxon>Bacteria</taxon>
        <taxon>Bacillati</taxon>
        <taxon>Bacillota</taxon>
        <taxon>Clostridia</taxon>
        <taxon>Lachnospirales</taxon>
        <taxon>Lachnospiraceae</taxon>
        <taxon>Anaerostipes</taxon>
    </lineage>
</organism>
<evidence type="ECO:0000313" key="3">
    <source>
        <dbReference type="EMBL" id="MBC5676478.1"/>
    </source>
</evidence>
<feature type="domain" description="GFO/IDH/MocA-like oxidoreductase" evidence="2">
    <location>
        <begin position="131"/>
        <end position="238"/>
    </location>
</feature>
<evidence type="ECO:0000313" key="4">
    <source>
        <dbReference type="Proteomes" id="UP000635828"/>
    </source>
</evidence>
<name>A0ABR7FMS9_9FIRM</name>
<reference evidence="3 4" key="1">
    <citation type="submission" date="2020-08" db="EMBL/GenBank/DDBJ databases">
        <title>Genome public.</title>
        <authorList>
            <person name="Liu C."/>
            <person name="Sun Q."/>
        </authorList>
    </citation>
    <scope>NUCLEOTIDE SEQUENCE [LARGE SCALE GENOMIC DNA]</scope>
    <source>
        <strain evidence="3 4">NSJ-7</strain>
    </source>
</reference>
<dbReference type="PANTHER" id="PTHR43377:SF6">
    <property type="entry name" value="GFO_IDH_MOCA-LIKE OXIDOREDUCTASE N-TERMINAL DOMAIN-CONTAINING PROTEIN"/>
    <property type="match status" value="1"/>
</dbReference>
<dbReference type="Pfam" id="PF22725">
    <property type="entry name" value="GFO_IDH_MocA_C3"/>
    <property type="match status" value="1"/>
</dbReference>